<dbReference type="AlphaFoldDB" id="A0A844XH94"/>
<dbReference type="SUPFAM" id="SSF55874">
    <property type="entry name" value="ATPase domain of HSP90 chaperone/DNA topoisomerase II/histidine kinase"/>
    <property type="match status" value="1"/>
</dbReference>
<dbReference type="EMBL" id="WUBR01000003">
    <property type="protein sequence ID" value="MWV28928.1"/>
    <property type="molecule type" value="Genomic_DNA"/>
</dbReference>
<protein>
    <submittedName>
        <fullName evidence="2">ATP-binding protein</fullName>
    </submittedName>
</protein>
<dbReference type="InterPro" id="IPR003594">
    <property type="entry name" value="HATPase_dom"/>
</dbReference>
<sequence>MAFPGGRKIATIELRTDRDVSRARSRVSDIMKSKGSRDLMITRFVTAVSEIARNAIIHGQGGRMSVFELPDARLIGVECVDEGQGIDDIELALGDGYSTRKNSLGRGLGGAKRLAKTFTITSAPGKGTVVRMIGMCTTR</sequence>
<organism evidence="2 3">
    <name type="scientific">Aurantiacibacter rhizosphaerae</name>
    <dbReference type="NCBI Taxonomy" id="2691582"/>
    <lineage>
        <taxon>Bacteria</taxon>
        <taxon>Pseudomonadati</taxon>
        <taxon>Pseudomonadota</taxon>
        <taxon>Alphaproteobacteria</taxon>
        <taxon>Sphingomonadales</taxon>
        <taxon>Erythrobacteraceae</taxon>
        <taxon>Aurantiacibacter</taxon>
    </lineage>
</organism>
<reference evidence="2 3" key="1">
    <citation type="submission" date="2019-12" db="EMBL/GenBank/DDBJ databases">
        <authorList>
            <person name="Lee S.D."/>
        </authorList>
    </citation>
    <scope>NUCLEOTIDE SEQUENCE [LARGE SCALE GENOMIC DNA]</scope>
    <source>
        <strain evidence="2 3">GH3-10</strain>
    </source>
</reference>
<proteinExistence type="predicted"/>
<keyword evidence="3" id="KW-1185">Reference proteome</keyword>
<dbReference type="RefSeq" id="WP_160486573.1">
    <property type="nucleotide sequence ID" value="NZ_WUBR01000003.1"/>
</dbReference>
<dbReference type="InterPro" id="IPR036890">
    <property type="entry name" value="HATPase_C_sf"/>
</dbReference>
<dbReference type="GO" id="GO:0005524">
    <property type="term" value="F:ATP binding"/>
    <property type="evidence" value="ECO:0007669"/>
    <property type="project" value="UniProtKB-KW"/>
</dbReference>
<dbReference type="Pfam" id="PF13581">
    <property type="entry name" value="HATPase_c_2"/>
    <property type="match status" value="1"/>
</dbReference>
<comment type="caution">
    <text evidence="2">The sequence shown here is derived from an EMBL/GenBank/DDBJ whole genome shotgun (WGS) entry which is preliminary data.</text>
</comment>
<feature type="domain" description="Histidine kinase/HSP90-like ATPase" evidence="1">
    <location>
        <begin position="17"/>
        <end position="133"/>
    </location>
</feature>
<reference evidence="2 3" key="2">
    <citation type="submission" date="2020-02" db="EMBL/GenBank/DDBJ databases">
        <title>Erythrobacter dongmakensis sp. nov., isolated from a tidal mudflat.</title>
        <authorList>
            <person name="Kim I.S."/>
        </authorList>
    </citation>
    <scope>NUCLEOTIDE SEQUENCE [LARGE SCALE GENOMIC DNA]</scope>
    <source>
        <strain evidence="2 3">GH3-10</strain>
    </source>
</reference>
<keyword evidence="2" id="KW-0547">Nucleotide-binding</keyword>
<evidence type="ECO:0000313" key="2">
    <source>
        <dbReference type="EMBL" id="MWV28928.1"/>
    </source>
</evidence>
<dbReference type="Gene3D" id="3.30.565.10">
    <property type="entry name" value="Histidine kinase-like ATPase, C-terminal domain"/>
    <property type="match status" value="1"/>
</dbReference>
<evidence type="ECO:0000313" key="3">
    <source>
        <dbReference type="Proteomes" id="UP000461409"/>
    </source>
</evidence>
<dbReference type="Proteomes" id="UP000461409">
    <property type="component" value="Unassembled WGS sequence"/>
</dbReference>
<keyword evidence="2" id="KW-0067">ATP-binding</keyword>
<name>A0A844XH94_9SPHN</name>
<accession>A0A844XH94</accession>
<gene>
    <name evidence="2" type="ORF">GRF63_13530</name>
</gene>
<evidence type="ECO:0000259" key="1">
    <source>
        <dbReference type="Pfam" id="PF13581"/>
    </source>
</evidence>